<reference evidence="1 2" key="1">
    <citation type="submission" date="2021-06" db="EMBL/GenBank/DDBJ databases">
        <title>Caerostris darwini draft genome.</title>
        <authorList>
            <person name="Kono N."/>
            <person name="Arakawa K."/>
        </authorList>
    </citation>
    <scope>NUCLEOTIDE SEQUENCE [LARGE SCALE GENOMIC DNA]</scope>
</reference>
<comment type="caution">
    <text evidence="1">The sequence shown here is derived from an EMBL/GenBank/DDBJ whole genome shotgun (WGS) entry which is preliminary data.</text>
</comment>
<accession>A0AAV4Q7Y4</accession>
<gene>
    <name evidence="1" type="ORF">CDAR_7851</name>
</gene>
<keyword evidence="2" id="KW-1185">Reference proteome</keyword>
<proteinExistence type="predicted"/>
<organism evidence="1 2">
    <name type="scientific">Caerostris darwini</name>
    <dbReference type="NCBI Taxonomy" id="1538125"/>
    <lineage>
        <taxon>Eukaryota</taxon>
        <taxon>Metazoa</taxon>
        <taxon>Ecdysozoa</taxon>
        <taxon>Arthropoda</taxon>
        <taxon>Chelicerata</taxon>
        <taxon>Arachnida</taxon>
        <taxon>Araneae</taxon>
        <taxon>Araneomorphae</taxon>
        <taxon>Entelegynae</taxon>
        <taxon>Araneoidea</taxon>
        <taxon>Araneidae</taxon>
        <taxon>Caerostris</taxon>
    </lineage>
</organism>
<evidence type="ECO:0000313" key="1">
    <source>
        <dbReference type="EMBL" id="GIY06143.1"/>
    </source>
</evidence>
<sequence>MASLCSCAVTNLPCNGSRLEDEAISCHLHTRKEKPFCQSCVFILGSGSCPLTSRVQGWARRGGGKIIVLKAILQRSAGLEKSHGKRLNRGFII</sequence>
<protein>
    <submittedName>
        <fullName evidence="1">Uncharacterized protein</fullName>
    </submittedName>
</protein>
<dbReference type="Proteomes" id="UP001054837">
    <property type="component" value="Unassembled WGS sequence"/>
</dbReference>
<dbReference type="EMBL" id="BPLQ01004178">
    <property type="protein sequence ID" value="GIY06143.1"/>
    <property type="molecule type" value="Genomic_DNA"/>
</dbReference>
<name>A0AAV4Q7Y4_9ARAC</name>
<dbReference type="AlphaFoldDB" id="A0AAV4Q7Y4"/>
<evidence type="ECO:0000313" key="2">
    <source>
        <dbReference type="Proteomes" id="UP001054837"/>
    </source>
</evidence>